<dbReference type="InterPro" id="IPR052544">
    <property type="entry name" value="Bacteriocin_Proc_Enz"/>
</dbReference>
<gene>
    <name evidence="2" type="ORF">EJK80_08370</name>
</gene>
<dbReference type="SUPFAM" id="SSF55469">
    <property type="entry name" value="FMN-dependent nitroreductase-like"/>
    <property type="match status" value="1"/>
</dbReference>
<dbReference type="RefSeq" id="WP_141629030.1">
    <property type="nucleotide sequence ID" value="NZ_VHIR01000011.1"/>
</dbReference>
<dbReference type="PANTHER" id="PTHR43745:SF2">
    <property type="entry name" value="NITROREDUCTASE MJ1384-RELATED"/>
    <property type="match status" value="1"/>
</dbReference>
<dbReference type="PANTHER" id="PTHR43745">
    <property type="entry name" value="NITROREDUCTASE MJ1384-RELATED"/>
    <property type="match status" value="1"/>
</dbReference>
<keyword evidence="3" id="KW-1185">Reference proteome</keyword>
<accession>A0A540R607</accession>
<name>A0A540R607_9CORY</name>
<evidence type="ECO:0000313" key="2">
    <source>
        <dbReference type="EMBL" id="TQE43179.1"/>
    </source>
</evidence>
<dbReference type="Proteomes" id="UP000318080">
    <property type="component" value="Unassembled WGS sequence"/>
</dbReference>
<reference evidence="2 3" key="1">
    <citation type="submission" date="2019-06" db="EMBL/GenBank/DDBJ databases">
        <title>Draft genome of C. phoceense Strain 272.</title>
        <authorList>
            <person name="Pacheco L.G.C."/>
            <person name="Barberis C.M."/>
            <person name="Almuzara M.N."/>
            <person name="Traglia G.M."/>
            <person name="Santos C.S."/>
            <person name="Rocha D.J.P.G."/>
            <person name="Aguiar E.R.G.R."/>
            <person name="Vay C.A."/>
        </authorList>
    </citation>
    <scope>NUCLEOTIDE SEQUENCE [LARGE SCALE GENOMIC DNA]</scope>
    <source>
        <strain evidence="2 3">272</strain>
    </source>
</reference>
<evidence type="ECO:0000313" key="3">
    <source>
        <dbReference type="Proteomes" id="UP000318080"/>
    </source>
</evidence>
<dbReference type="GO" id="GO:0016491">
    <property type="term" value="F:oxidoreductase activity"/>
    <property type="evidence" value="ECO:0007669"/>
    <property type="project" value="InterPro"/>
</dbReference>
<dbReference type="Gene3D" id="3.40.109.10">
    <property type="entry name" value="NADH Oxidase"/>
    <property type="match status" value="1"/>
</dbReference>
<feature type="domain" description="Nitroreductase" evidence="1">
    <location>
        <begin position="167"/>
        <end position="356"/>
    </location>
</feature>
<dbReference type="STRING" id="1686286.GCA_900092335_01653"/>
<dbReference type="CDD" id="cd02142">
    <property type="entry name" value="McbC_SagB-like_oxidoreductase"/>
    <property type="match status" value="1"/>
</dbReference>
<dbReference type="InterPro" id="IPR029479">
    <property type="entry name" value="Nitroreductase"/>
</dbReference>
<dbReference type="Pfam" id="PF00881">
    <property type="entry name" value="Nitroreductase"/>
    <property type="match status" value="1"/>
</dbReference>
<comment type="caution">
    <text evidence="2">The sequence shown here is derived from an EMBL/GenBank/DDBJ whole genome shotgun (WGS) entry which is preliminary data.</text>
</comment>
<evidence type="ECO:0000259" key="1">
    <source>
        <dbReference type="Pfam" id="PF00881"/>
    </source>
</evidence>
<dbReference type="AlphaFoldDB" id="A0A540R607"/>
<protein>
    <submittedName>
        <fullName evidence="2">SagB/ThcOx family dehydrogenase</fullName>
    </submittedName>
</protein>
<dbReference type="InterPro" id="IPR000415">
    <property type="entry name" value="Nitroreductase-like"/>
</dbReference>
<proteinExistence type="predicted"/>
<dbReference type="EMBL" id="VHIR01000011">
    <property type="protein sequence ID" value="TQE43179.1"/>
    <property type="molecule type" value="Genomic_DNA"/>
</dbReference>
<sequence length="361" mass="40618">MLIPSNFGFLVLRSDGFIWDDPLYKVQTPISVEDLDLLRSYQEDRLLGKLPDDTALGYRKYEKLVNLNVLVLVNSERFADESKVMDSWGQLPNLLRNYVAASRVTSGSARISKQAHDSALYEDAEYFGIPKHCWELSDEWSLETGPAVSLSEPFGNREQEILSQISRRRRSERFFNGPYVLSWGQLSTILRFAAGYHDIPGIGGEHVHFGTVFRNAPSAGGRGSTEVFVRIGPGIDIEPGYYLYNPRRDQLIFQAEIDTPEEWEVALSGQNWVTDAPVHLILAGDPQLISWKYKSLNALKGLLLDIGHVSQLVLLMAECLGVRTRPVGLFLEDRLEKILSIEPSRFVFGVIIALGKPHSKV</sequence>
<organism evidence="2 3">
    <name type="scientific">Corynebacterium phoceense</name>
    <dbReference type="NCBI Taxonomy" id="1686286"/>
    <lineage>
        <taxon>Bacteria</taxon>
        <taxon>Bacillati</taxon>
        <taxon>Actinomycetota</taxon>
        <taxon>Actinomycetes</taxon>
        <taxon>Mycobacteriales</taxon>
        <taxon>Corynebacteriaceae</taxon>
        <taxon>Corynebacterium</taxon>
    </lineage>
</organism>